<dbReference type="RefSeq" id="WP_169625973.1">
    <property type="nucleotide sequence ID" value="NZ_JABBNT010000004.1"/>
</dbReference>
<dbReference type="EMBL" id="JABBNT010000004">
    <property type="protein sequence ID" value="NMM45585.1"/>
    <property type="molecule type" value="Genomic_DNA"/>
</dbReference>
<accession>A0A7Y0E1N3</accession>
<dbReference type="Proteomes" id="UP000539372">
    <property type="component" value="Unassembled WGS sequence"/>
</dbReference>
<evidence type="ECO:0000313" key="2">
    <source>
        <dbReference type="Proteomes" id="UP000539372"/>
    </source>
</evidence>
<dbReference type="InterPro" id="IPR015424">
    <property type="entry name" value="PyrdxlP-dep_Trfase"/>
</dbReference>
<keyword evidence="2" id="KW-1185">Reference proteome</keyword>
<dbReference type="AlphaFoldDB" id="A0A7Y0E1N3"/>
<evidence type="ECO:0000313" key="1">
    <source>
        <dbReference type="EMBL" id="NMM45585.1"/>
    </source>
</evidence>
<gene>
    <name evidence="1" type="ORF">HH303_13905</name>
</gene>
<evidence type="ECO:0008006" key="3">
    <source>
        <dbReference type="Google" id="ProtNLM"/>
    </source>
</evidence>
<organism evidence="1 2">
    <name type="scientific">Pacificispira spongiicola</name>
    <dbReference type="NCBI Taxonomy" id="2729598"/>
    <lineage>
        <taxon>Bacteria</taxon>
        <taxon>Pseudomonadati</taxon>
        <taxon>Pseudomonadota</taxon>
        <taxon>Alphaproteobacteria</taxon>
        <taxon>Rhodospirillales</taxon>
        <taxon>Rhodospirillaceae</taxon>
        <taxon>Pacificispira</taxon>
    </lineage>
</organism>
<reference evidence="1 2" key="1">
    <citation type="submission" date="2020-04" db="EMBL/GenBank/DDBJ databases">
        <title>Rhodospirillaceae bacterium KN72 isolated from deep sea.</title>
        <authorList>
            <person name="Zhang D.-C."/>
        </authorList>
    </citation>
    <scope>NUCLEOTIDE SEQUENCE [LARGE SCALE GENOMIC DNA]</scope>
    <source>
        <strain evidence="1 2">KN72</strain>
    </source>
</reference>
<name>A0A7Y0E1N3_9PROT</name>
<sequence>MTVRVRYGGELPEGADPLARETRSWDSRDLGFSHGRAAFAWILAQEPEIAWVAHCAYTCPTVPAFFDSLGVASVAFDVGASAASILNGIRDRSGRGLVLIPALFGRMPWLSDADIALLSDAGHTVVIDAAQTGFGHEDIAVPTSGAVLSCPRKACALGGGAILRLGGPMSGEEIEKFMALPVELDASTAKRRARHLFALGKEAPEMEALTFVRQSEAGWPAHACRMDDTDCKAFLALDAVEHRRRRIANAAHLSDRLKDSGFVFPDRRAGQGGVPFNFPLLMPSGTNRAALLGRLRDRRVFATALWSDAVIDRRRHPLADAYKTDLVALPLDQRFGPEDMDEIADRFLACI</sequence>
<dbReference type="SUPFAM" id="SSF53383">
    <property type="entry name" value="PLP-dependent transferases"/>
    <property type="match status" value="1"/>
</dbReference>
<dbReference type="InterPro" id="IPR015422">
    <property type="entry name" value="PyrdxlP-dep_Trfase_small"/>
</dbReference>
<proteinExistence type="predicted"/>
<protein>
    <recommendedName>
        <fullName evidence="3">DegT/DnrJ/EryC1/StrS aminotransferase family protein</fullName>
    </recommendedName>
</protein>
<dbReference type="Gene3D" id="3.90.1150.10">
    <property type="entry name" value="Aspartate Aminotransferase, domain 1"/>
    <property type="match status" value="1"/>
</dbReference>
<comment type="caution">
    <text evidence="1">The sequence shown here is derived from an EMBL/GenBank/DDBJ whole genome shotgun (WGS) entry which is preliminary data.</text>
</comment>